<feature type="compositionally biased region" description="Polar residues" evidence="1">
    <location>
        <begin position="87"/>
        <end position="98"/>
    </location>
</feature>
<dbReference type="AlphaFoldDB" id="A0A803QRL9"/>
<dbReference type="EnsemblPlants" id="evm.model.ctgX133.1">
    <property type="protein sequence ID" value="cds.evm.model.ctgX133.1"/>
    <property type="gene ID" value="evm.TU.ctgX133.1"/>
</dbReference>
<evidence type="ECO:0000313" key="2">
    <source>
        <dbReference type="EnsemblPlants" id="cds.evm.model.ctgX133.1"/>
    </source>
</evidence>
<dbReference type="Gramene" id="evm.model.ctgX133.1">
    <property type="protein sequence ID" value="cds.evm.model.ctgX133.1"/>
    <property type="gene ID" value="evm.TU.ctgX133.1"/>
</dbReference>
<evidence type="ECO:0000256" key="1">
    <source>
        <dbReference type="SAM" id="MobiDB-lite"/>
    </source>
</evidence>
<feature type="region of interest" description="Disordered" evidence="1">
    <location>
        <begin position="68"/>
        <end position="98"/>
    </location>
</feature>
<organism evidence="2 3">
    <name type="scientific">Cannabis sativa</name>
    <name type="common">Hemp</name>
    <name type="synonym">Marijuana</name>
    <dbReference type="NCBI Taxonomy" id="3483"/>
    <lineage>
        <taxon>Eukaryota</taxon>
        <taxon>Viridiplantae</taxon>
        <taxon>Streptophyta</taxon>
        <taxon>Embryophyta</taxon>
        <taxon>Tracheophyta</taxon>
        <taxon>Spermatophyta</taxon>
        <taxon>Magnoliopsida</taxon>
        <taxon>eudicotyledons</taxon>
        <taxon>Gunneridae</taxon>
        <taxon>Pentapetalae</taxon>
        <taxon>rosids</taxon>
        <taxon>fabids</taxon>
        <taxon>Rosales</taxon>
        <taxon>Cannabaceae</taxon>
        <taxon>Cannabis</taxon>
    </lineage>
</organism>
<dbReference type="Proteomes" id="UP000596661">
    <property type="component" value="Unassembled WGS sequence"/>
</dbReference>
<reference evidence="2" key="1">
    <citation type="submission" date="2021-03" db="UniProtKB">
        <authorList>
            <consortium name="EnsemblPlants"/>
        </authorList>
    </citation>
    <scope>IDENTIFICATION</scope>
</reference>
<proteinExistence type="predicted"/>
<protein>
    <submittedName>
        <fullName evidence="2">Uncharacterized protein</fullName>
    </submittedName>
</protein>
<accession>A0A803QRL9</accession>
<name>A0A803QRL9_CANSA</name>
<sequence length="144" mass="16090">PKKKLSQKSLILKIVNFRDKISWSPQSHPMPSSRSPSSKTDLLLKNNFVGFTMLHNIPAFPAFTSSPILQVRPPRHHPPTHPPDESISPSAQMLTPRQNSWLHVGPRSLFLASAKRAKVELCSSTVPHSPHQPTQAMVVRNLDL</sequence>
<keyword evidence="3" id="KW-1185">Reference proteome</keyword>
<evidence type="ECO:0000313" key="3">
    <source>
        <dbReference type="Proteomes" id="UP000596661"/>
    </source>
</evidence>